<dbReference type="Gene3D" id="3.10.105.10">
    <property type="entry name" value="Dipeptide-binding Protein, Domain 3"/>
    <property type="match status" value="1"/>
</dbReference>
<dbReference type="PANTHER" id="PTHR30290:SF65">
    <property type="entry name" value="MONOACYL PHOSPHATIDYLINOSITOL TETRAMANNOSIDE-BINDING PROTEIN LPQW-RELATED"/>
    <property type="match status" value="1"/>
</dbReference>
<reference evidence="4" key="1">
    <citation type="submission" date="2022-10" db="EMBL/GenBank/DDBJ databases">
        <title>The complete genomes of actinobacterial strains from the NBC collection.</title>
        <authorList>
            <person name="Joergensen T.S."/>
            <person name="Alvarez Arevalo M."/>
            <person name="Sterndorff E.B."/>
            <person name="Faurdal D."/>
            <person name="Vuksanovic O."/>
            <person name="Mourched A.-S."/>
            <person name="Charusanti P."/>
            <person name="Shaw S."/>
            <person name="Blin K."/>
            <person name="Weber T."/>
        </authorList>
    </citation>
    <scope>NUCLEOTIDE SEQUENCE</scope>
    <source>
        <strain evidence="4">NBC_00222</strain>
    </source>
</reference>
<accession>A0ABZ1UC13</accession>
<feature type="region of interest" description="Disordered" evidence="1">
    <location>
        <begin position="23"/>
        <end position="56"/>
    </location>
</feature>
<dbReference type="InterPro" id="IPR039424">
    <property type="entry name" value="SBP_5"/>
</dbReference>
<organism evidence="4 5">
    <name type="scientific">Kitasatospora purpeofusca</name>
    <dbReference type="NCBI Taxonomy" id="67352"/>
    <lineage>
        <taxon>Bacteria</taxon>
        <taxon>Bacillati</taxon>
        <taxon>Actinomycetota</taxon>
        <taxon>Actinomycetes</taxon>
        <taxon>Kitasatosporales</taxon>
        <taxon>Streptomycetaceae</taxon>
        <taxon>Kitasatospora</taxon>
    </lineage>
</organism>
<evidence type="ECO:0000313" key="4">
    <source>
        <dbReference type="EMBL" id="WUQ88554.1"/>
    </source>
</evidence>
<dbReference type="PROSITE" id="PS51257">
    <property type="entry name" value="PROKAR_LIPOPROTEIN"/>
    <property type="match status" value="1"/>
</dbReference>
<dbReference type="Pfam" id="PF00496">
    <property type="entry name" value="SBP_bac_5"/>
    <property type="match status" value="1"/>
</dbReference>
<feature type="compositionally biased region" description="Polar residues" evidence="1">
    <location>
        <begin position="34"/>
        <end position="50"/>
    </location>
</feature>
<dbReference type="PANTHER" id="PTHR30290">
    <property type="entry name" value="PERIPLASMIC BINDING COMPONENT OF ABC TRANSPORTER"/>
    <property type="match status" value="1"/>
</dbReference>
<dbReference type="CDD" id="cd08501">
    <property type="entry name" value="PBP2_Lpqw"/>
    <property type="match status" value="1"/>
</dbReference>
<dbReference type="InterPro" id="IPR000914">
    <property type="entry name" value="SBP_5_dom"/>
</dbReference>
<protein>
    <submittedName>
        <fullName evidence="4">ABC transporter family substrate-binding protein</fullName>
    </submittedName>
</protein>
<dbReference type="Gene3D" id="3.40.190.10">
    <property type="entry name" value="Periplasmic binding protein-like II"/>
    <property type="match status" value="1"/>
</dbReference>
<dbReference type="SUPFAM" id="SSF53850">
    <property type="entry name" value="Periplasmic binding protein-like II"/>
    <property type="match status" value="1"/>
</dbReference>
<sequence length="561" mass="61003">MRRKLALPLALVAAVSVAATACSSSSSSGDSSGKETQNTAKVASSVTDYNPQPYENLKDGGTYTTAGTFDEQGNPFNVNGTLNALRIWSWYNADAITYSPTGEVQYNPDYYSDVKVSVEGGDQKVVITLNPKAVFNDGAPIDWRAIEATWKANNGSDKEYAASSTDGYDRITSVTPGTDAKQAVIAFKGVNASWSALFTTFLHPQAATVENFNKAYVKTAHPEWGAGPYTVGTWDAQSGNITFVRNPTWWGRKGKLDKRVYVNLERVASINAFKNGEIDYAPVGDAENLKQVKAVKDAEVRSGGSPFEYALYLNTKSPFLGDVQVRKAVQKSIDRSQITKIRFQGLDYSEPLPGSAVLYSFQQGYQDNVSAVLKYDPQEARKTLDEAGWKPGSDGIRAKDGKELELGYTLLGDDPVEKAVSGAFTAMLKAVGVRLNVNKVSSNDFSKVLSERRFDLFISGNRSTDPFGARSLCDFYCSDRDSNITGAGTPELDQEIRATGDIADLGQQIEAVNKLEQKALQQYSLLPLYSGPSTYGLRKGLANVGATIFYSPLPETVGWQK</sequence>
<feature type="chain" id="PRO_5045702723" evidence="2">
    <location>
        <begin position="22"/>
        <end position="561"/>
    </location>
</feature>
<dbReference type="Proteomes" id="UP001432222">
    <property type="component" value="Chromosome"/>
</dbReference>
<keyword evidence="2" id="KW-0732">Signal</keyword>
<dbReference type="Gene3D" id="3.90.76.10">
    <property type="entry name" value="Dipeptide-binding Protein, Domain 1"/>
    <property type="match status" value="1"/>
</dbReference>
<evidence type="ECO:0000259" key="3">
    <source>
        <dbReference type="Pfam" id="PF00496"/>
    </source>
</evidence>
<feature type="signal peptide" evidence="2">
    <location>
        <begin position="1"/>
        <end position="21"/>
    </location>
</feature>
<dbReference type="EMBL" id="CP108110">
    <property type="protein sequence ID" value="WUQ88554.1"/>
    <property type="molecule type" value="Genomic_DNA"/>
</dbReference>
<name>A0ABZ1UC13_9ACTN</name>
<feature type="domain" description="Solute-binding protein family 5" evidence="3">
    <location>
        <begin position="122"/>
        <end position="478"/>
    </location>
</feature>
<dbReference type="RefSeq" id="WP_328959101.1">
    <property type="nucleotide sequence ID" value="NZ_CP108110.1"/>
</dbReference>
<evidence type="ECO:0000256" key="1">
    <source>
        <dbReference type="SAM" id="MobiDB-lite"/>
    </source>
</evidence>
<keyword evidence="5" id="KW-1185">Reference proteome</keyword>
<proteinExistence type="predicted"/>
<evidence type="ECO:0000313" key="5">
    <source>
        <dbReference type="Proteomes" id="UP001432222"/>
    </source>
</evidence>
<evidence type="ECO:0000256" key="2">
    <source>
        <dbReference type="SAM" id="SignalP"/>
    </source>
</evidence>
<gene>
    <name evidence="4" type="ORF">OHA16_39520</name>
</gene>